<reference evidence="2" key="2">
    <citation type="submission" date="2020-09" db="EMBL/GenBank/DDBJ databases">
        <authorList>
            <person name="Sun Q."/>
            <person name="Zhou Y."/>
        </authorList>
    </citation>
    <scope>NUCLEOTIDE SEQUENCE</scope>
    <source>
        <strain evidence="2">CGMCC 1.15794</strain>
    </source>
</reference>
<feature type="compositionally biased region" description="Basic and acidic residues" evidence="1">
    <location>
        <begin position="80"/>
        <end position="90"/>
    </location>
</feature>
<keyword evidence="3" id="KW-1185">Reference proteome</keyword>
<sequence>MTVWLNYRQAAKRVSRSRRTIRRWKARGMPMTFDDRGRRVVDEEVLLAWWRGRLLADPIHQARLKAKQKETQVEIDEEELPGRGDWRKDIDPEEGL</sequence>
<evidence type="ECO:0000313" key="3">
    <source>
        <dbReference type="Proteomes" id="UP000657592"/>
    </source>
</evidence>
<dbReference type="InterPro" id="IPR036388">
    <property type="entry name" value="WH-like_DNA-bd_sf"/>
</dbReference>
<evidence type="ECO:0000313" key="2">
    <source>
        <dbReference type="EMBL" id="GGH34081.1"/>
    </source>
</evidence>
<dbReference type="SUPFAM" id="SSF46955">
    <property type="entry name" value="Putative DNA-binding domain"/>
    <property type="match status" value="1"/>
</dbReference>
<organism evidence="2 3">
    <name type="scientific">Microbacterium album</name>
    <dbReference type="NCBI Taxonomy" id="2053191"/>
    <lineage>
        <taxon>Bacteria</taxon>
        <taxon>Bacillati</taxon>
        <taxon>Actinomycetota</taxon>
        <taxon>Actinomycetes</taxon>
        <taxon>Micrococcales</taxon>
        <taxon>Microbacteriaceae</taxon>
        <taxon>Microbacterium</taxon>
    </lineage>
</organism>
<reference evidence="2" key="1">
    <citation type="journal article" date="2014" name="Int. J. Syst. Evol. Microbiol.">
        <title>Complete genome sequence of Corynebacterium casei LMG S-19264T (=DSM 44701T), isolated from a smear-ripened cheese.</title>
        <authorList>
            <consortium name="US DOE Joint Genome Institute (JGI-PGF)"/>
            <person name="Walter F."/>
            <person name="Albersmeier A."/>
            <person name="Kalinowski J."/>
            <person name="Ruckert C."/>
        </authorList>
    </citation>
    <scope>NUCLEOTIDE SEQUENCE</scope>
    <source>
        <strain evidence="2">CGMCC 1.15794</strain>
    </source>
</reference>
<name>A0A917ICC7_9MICO</name>
<dbReference type="AlphaFoldDB" id="A0A917ICC7"/>
<dbReference type="EMBL" id="BMJY01000001">
    <property type="protein sequence ID" value="GGH34081.1"/>
    <property type="molecule type" value="Genomic_DNA"/>
</dbReference>
<comment type="caution">
    <text evidence="2">The sequence shown here is derived from an EMBL/GenBank/DDBJ whole genome shotgun (WGS) entry which is preliminary data.</text>
</comment>
<dbReference type="Gene3D" id="1.10.10.10">
    <property type="entry name" value="Winged helix-like DNA-binding domain superfamily/Winged helix DNA-binding domain"/>
    <property type="match status" value="1"/>
</dbReference>
<dbReference type="InterPro" id="IPR009061">
    <property type="entry name" value="DNA-bd_dom_put_sf"/>
</dbReference>
<gene>
    <name evidence="2" type="ORF">GCM10010921_01510</name>
</gene>
<proteinExistence type="predicted"/>
<evidence type="ECO:0008006" key="4">
    <source>
        <dbReference type="Google" id="ProtNLM"/>
    </source>
</evidence>
<evidence type="ECO:0000256" key="1">
    <source>
        <dbReference type="SAM" id="MobiDB-lite"/>
    </source>
</evidence>
<accession>A0A917ICC7</accession>
<dbReference type="Proteomes" id="UP000657592">
    <property type="component" value="Unassembled WGS sequence"/>
</dbReference>
<dbReference type="RefSeq" id="WP_188754334.1">
    <property type="nucleotide sequence ID" value="NZ_BMJY01000001.1"/>
</dbReference>
<feature type="region of interest" description="Disordered" evidence="1">
    <location>
        <begin position="73"/>
        <end position="96"/>
    </location>
</feature>
<protein>
    <recommendedName>
        <fullName evidence="4">DNA-binding protein</fullName>
    </recommendedName>
</protein>